<evidence type="ECO:0000313" key="2">
    <source>
        <dbReference type="EMBL" id="EYU31018.1"/>
    </source>
</evidence>
<dbReference type="InterPro" id="IPR036249">
    <property type="entry name" value="Thioredoxin-like_sf"/>
</dbReference>
<accession>A0A022QUQ4</accession>
<evidence type="ECO:0008006" key="4">
    <source>
        <dbReference type="Google" id="ProtNLM"/>
    </source>
</evidence>
<proteinExistence type="inferred from homology"/>
<keyword evidence="3" id="KW-1185">Reference proteome</keyword>
<gene>
    <name evidence="2" type="ORF">MIMGU_mgv1a013343mg</name>
</gene>
<organism evidence="2 3">
    <name type="scientific">Erythranthe guttata</name>
    <name type="common">Yellow monkey flower</name>
    <name type="synonym">Mimulus guttatus</name>
    <dbReference type="NCBI Taxonomy" id="4155"/>
    <lineage>
        <taxon>Eukaryota</taxon>
        <taxon>Viridiplantae</taxon>
        <taxon>Streptophyta</taxon>
        <taxon>Embryophyta</taxon>
        <taxon>Tracheophyta</taxon>
        <taxon>Spermatophyta</taxon>
        <taxon>Magnoliopsida</taxon>
        <taxon>eudicotyledons</taxon>
        <taxon>Gunneridae</taxon>
        <taxon>Pentapetalae</taxon>
        <taxon>asterids</taxon>
        <taxon>lamiids</taxon>
        <taxon>Lamiales</taxon>
        <taxon>Phrymaceae</taxon>
        <taxon>Erythranthe</taxon>
    </lineage>
</organism>
<dbReference type="PANTHER" id="PTHR12151">
    <property type="entry name" value="ELECTRON TRANSPORT PROTIN SCO1/SENC FAMILY MEMBER"/>
    <property type="match status" value="1"/>
</dbReference>
<evidence type="ECO:0000256" key="1">
    <source>
        <dbReference type="ARBA" id="ARBA00010996"/>
    </source>
</evidence>
<dbReference type="eggNOG" id="KOG2792">
    <property type="taxonomic scope" value="Eukaryota"/>
</dbReference>
<dbReference type="GO" id="GO:0033617">
    <property type="term" value="P:mitochondrial respiratory chain complex IV assembly"/>
    <property type="evidence" value="ECO:0000318"/>
    <property type="project" value="GO_Central"/>
</dbReference>
<dbReference type="Pfam" id="PF02630">
    <property type="entry name" value="SCO1-SenC"/>
    <property type="match status" value="1"/>
</dbReference>
<dbReference type="InterPro" id="IPR003782">
    <property type="entry name" value="SCO1/SenC"/>
</dbReference>
<dbReference type="CDD" id="cd02968">
    <property type="entry name" value="SCO"/>
    <property type="match status" value="1"/>
</dbReference>
<protein>
    <recommendedName>
        <fullName evidence="4">Thioredoxin domain-containing protein</fullName>
    </recommendedName>
</protein>
<comment type="similarity">
    <text evidence="1">Belongs to the SCO1/2 family.</text>
</comment>
<dbReference type="Proteomes" id="UP000030748">
    <property type="component" value="Unassembled WGS sequence"/>
</dbReference>
<dbReference type="AlphaFoldDB" id="A0A022QUQ4"/>
<dbReference type="STRING" id="4155.A0A022QUQ4"/>
<dbReference type="GO" id="GO:0005739">
    <property type="term" value="C:mitochondrion"/>
    <property type="evidence" value="ECO:0007669"/>
    <property type="project" value="GOC"/>
</dbReference>
<reference evidence="2 3" key="1">
    <citation type="journal article" date="2013" name="Proc. Natl. Acad. Sci. U.S.A.">
        <title>Fine-scale variation in meiotic recombination in Mimulus inferred from population shotgun sequencing.</title>
        <authorList>
            <person name="Hellsten U."/>
            <person name="Wright K.M."/>
            <person name="Jenkins J."/>
            <person name="Shu S."/>
            <person name="Yuan Y."/>
            <person name="Wessler S.R."/>
            <person name="Schmutz J."/>
            <person name="Willis J.H."/>
            <person name="Rokhsar D.S."/>
        </authorList>
    </citation>
    <scope>NUCLEOTIDE SEQUENCE [LARGE SCALE GENOMIC DNA]</scope>
    <source>
        <strain evidence="3">cv. DUN x IM62</strain>
    </source>
</reference>
<dbReference type="FunFam" id="3.40.30.10:FF:000013">
    <property type="entry name" value="Blast:Protein SCO1 homolog, mitochondrial"/>
    <property type="match status" value="1"/>
</dbReference>
<evidence type="ECO:0000313" key="3">
    <source>
        <dbReference type="Proteomes" id="UP000030748"/>
    </source>
</evidence>
<name>A0A022QUQ4_ERYGU</name>
<dbReference type="PANTHER" id="PTHR12151:SF1">
    <property type="entry name" value="PROTEIN SCO1 HOMOLOG 2, MITOCHONDRIAL"/>
    <property type="match status" value="1"/>
</dbReference>
<sequence>MVHRRDSTLQAQDPRPGSVLAGIGGLVLFIRHNDEKRVVLKGEGEKYERSANKGPIIGGPLSLIDTEGQIVTEKNLIGNWVLLYFGYTSSPDVGPAEVRKMANTIDILESRQNIKVLPVFVTIDPQRDTPSHLRTYIREFDSRIVGLTGPVAAIRQIAQEYRVFFKKIDEQGDDYLVDTSHNMYLINPNMEVERSFGVEYSTDELAEAITKEIKKSKITNSQN</sequence>
<dbReference type="EMBL" id="KI631018">
    <property type="protein sequence ID" value="EYU31018.1"/>
    <property type="molecule type" value="Genomic_DNA"/>
</dbReference>
<dbReference type="Gene3D" id="3.40.30.10">
    <property type="entry name" value="Glutaredoxin"/>
    <property type="match status" value="1"/>
</dbReference>
<dbReference type="SUPFAM" id="SSF52833">
    <property type="entry name" value="Thioredoxin-like"/>
    <property type="match status" value="1"/>
</dbReference>